<sequence length="380" mass="43895">MIGRMGGGAKGCVGKEVYLDDLTAIRNEALFAPPRFVSAWLKRNLNDARDMEIAVLLFNIAVTMWPAAVLLFVYPSHILGGVYFALFNALYLQRFILAMHYSTHRRLFKPGSFAGETLNRLNICLYAPMFGIPCNTYRLHHIVMHHVDNNEWNKDLSATEAYQRDNVLHWVCYWVRFMVGSWVELPFYALIRKRWNLFLQVTAGFALTLSSWYAAWHYGSAPFAVWTCFVPFLAVSTALMFGNWSQHAFVCPVNPRCNYRLTYAVLNHPDNQRSYNDGFHTLHHANSMIHWSEFPAKFIEKLDEHAARDALVFNEIGFFHVGLALFFKAHGYLADHYVNVGQPKRTREELIALMKERLRPMRSWGNKDEFPESKKATKAA</sequence>
<feature type="transmembrane region" description="Helical" evidence="1">
    <location>
        <begin position="223"/>
        <end position="244"/>
    </location>
</feature>
<feature type="transmembrane region" description="Helical" evidence="1">
    <location>
        <begin position="197"/>
        <end position="216"/>
    </location>
</feature>
<reference evidence="3" key="1">
    <citation type="submission" date="2021-01" db="EMBL/GenBank/DDBJ databases">
        <authorList>
            <person name="Corre E."/>
            <person name="Pelletier E."/>
            <person name="Niang G."/>
            <person name="Scheremetjew M."/>
            <person name="Finn R."/>
            <person name="Kale V."/>
            <person name="Holt S."/>
            <person name="Cochrane G."/>
            <person name="Meng A."/>
            <person name="Brown T."/>
            <person name="Cohen L."/>
        </authorList>
    </citation>
    <scope>NUCLEOTIDE SEQUENCE</scope>
    <source>
        <strain evidence="3">CCMP1723</strain>
    </source>
</reference>
<dbReference type="Pfam" id="PF00487">
    <property type="entry name" value="FA_desaturase"/>
    <property type="match status" value="1"/>
</dbReference>
<dbReference type="AlphaFoldDB" id="A0A7S0IBV6"/>
<protein>
    <recommendedName>
        <fullName evidence="2">Fatty acid desaturase domain-containing protein</fullName>
    </recommendedName>
</protein>
<dbReference type="PANTHER" id="PTHR36459">
    <property type="entry name" value="ORF"/>
    <property type="match status" value="1"/>
</dbReference>
<keyword evidence="1" id="KW-0472">Membrane</keyword>
<dbReference type="PANTHER" id="PTHR36459:SF1">
    <property type="entry name" value="FATTY ACID DESATURASE DOMAIN-CONTAINING PROTEIN-RELATED"/>
    <property type="match status" value="1"/>
</dbReference>
<proteinExistence type="predicted"/>
<keyword evidence="1" id="KW-1133">Transmembrane helix</keyword>
<keyword evidence="1" id="KW-0812">Transmembrane</keyword>
<evidence type="ECO:0000256" key="1">
    <source>
        <dbReference type="SAM" id="Phobius"/>
    </source>
</evidence>
<name>A0A7S0IBV6_MICPS</name>
<gene>
    <name evidence="3" type="ORF">MCOM1403_LOCUS4485</name>
</gene>
<evidence type="ECO:0000313" key="3">
    <source>
        <dbReference type="EMBL" id="CAD8517059.1"/>
    </source>
</evidence>
<feature type="transmembrane region" description="Helical" evidence="1">
    <location>
        <begin position="53"/>
        <end position="74"/>
    </location>
</feature>
<evidence type="ECO:0000259" key="2">
    <source>
        <dbReference type="Pfam" id="PF00487"/>
    </source>
</evidence>
<feature type="domain" description="Fatty acid desaturase" evidence="2">
    <location>
        <begin position="80"/>
        <end position="298"/>
    </location>
</feature>
<dbReference type="EMBL" id="HBEQ01005672">
    <property type="protein sequence ID" value="CAD8517059.1"/>
    <property type="molecule type" value="Transcribed_RNA"/>
</dbReference>
<organism evidence="3">
    <name type="scientific">Micromonas pusilla</name>
    <name type="common">Picoplanktonic green alga</name>
    <name type="synonym">Chromulina pusilla</name>
    <dbReference type="NCBI Taxonomy" id="38833"/>
    <lineage>
        <taxon>Eukaryota</taxon>
        <taxon>Viridiplantae</taxon>
        <taxon>Chlorophyta</taxon>
        <taxon>Mamiellophyceae</taxon>
        <taxon>Mamiellales</taxon>
        <taxon>Mamiellaceae</taxon>
        <taxon>Micromonas</taxon>
    </lineage>
</organism>
<dbReference type="GO" id="GO:0006629">
    <property type="term" value="P:lipid metabolic process"/>
    <property type="evidence" value="ECO:0007669"/>
    <property type="project" value="InterPro"/>
</dbReference>
<dbReference type="InterPro" id="IPR005804">
    <property type="entry name" value="FA_desaturase_dom"/>
</dbReference>
<accession>A0A7S0IBV6</accession>
<feature type="transmembrane region" description="Helical" evidence="1">
    <location>
        <begin position="80"/>
        <end position="99"/>
    </location>
</feature>